<dbReference type="HOGENOM" id="CLU_520483_0_0_0"/>
<evidence type="ECO:0000313" key="1">
    <source>
        <dbReference type="EMBL" id="AIE87294.1"/>
    </source>
</evidence>
<dbReference type="InterPro" id="IPR015943">
    <property type="entry name" value="WD40/YVTN_repeat-like_dom_sf"/>
</dbReference>
<dbReference type="SUPFAM" id="SSF50969">
    <property type="entry name" value="YVTN repeat-like/Quinoprotein amine dehydrogenase"/>
    <property type="match status" value="1"/>
</dbReference>
<dbReference type="PANTHER" id="PTHR47197">
    <property type="entry name" value="PROTEIN NIRF"/>
    <property type="match status" value="1"/>
</dbReference>
<dbReference type="EMBL" id="CP007139">
    <property type="protein sequence ID" value="AIE87294.1"/>
    <property type="molecule type" value="Genomic_DNA"/>
</dbReference>
<dbReference type="KEGG" id="fgi:OP10G_3926"/>
<keyword evidence="2" id="KW-1185">Reference proteome</keyword>
<dbReference type="PANTHER" id="PTHR47197:SF3">
    <property type="entry name" value="DIHYDRO-HEME D1 DEHYDROGENASE"/>
    <property type="match status" value="1"/>
</dbReference>
<dbReference type="Proteomes" id="UP000027982">
    <property type="component" value="Chromosome"/>
</dbReference>
<sequence>MLALSGCGGGSGSASTSRLKVPIDWPARQRALGATESAESVLVVLTTPEPGGKGFSAFGNRGADSSAHQTMAISVDKVPVGIWRLQAEFHALPEGNGATVATASAIVQVRADGALLSASGAPLGSIAVQSQIAGVVVNDQQTVTVGSQVAPEVTAFTPNGIAALSPNAVRYAIVGGGEHATLTSGLVRGVSPGDVTVTAEVDGITSGGQVISVVTPGTKITTVDIAAQGLAGMPGSNTIYAAVGGQGAQNPNSVVAIDTSTGAVTGSVSIGSAPQYPTLSADGKTLYVVVDNGASVAKIDSTTMTKTAEFSIGTDPFGQPLTAAGLAVSPVDSNVVAVSTNWIGIGIQIYRSGVRLGHVDSRSDQGATAVAFNDTGSAVFSVTGFSPSELIRDDVDSSGVTAVTTAGGNGGYPVSFEGGRLYVGNTAYNPATLQSIGQFVNAEGTFGGLAVDATLGRAWQVSRTRLIAFDIATFGRVASYPLPSDNINSTNIVRFGAKGIAFIEQGGGIGGGRIDLLNIAPGL</sequence>
<reference evidence="1 2" key="1">
    <citation type="journal article" date="2014" name="PLoS ONE">
        <title>The first complete genome sequence of the class fimbriimonadia in the phylum armatimonadetes.</title>
        <authorList>
            <person name="Hu Z.Y."/>
            <person name="Wang Y.Z."/>
            <person name="Im W.T."/>
            <person name="Wang S.Y."/>
            <person name="Zhao G.P."/>
            <person name="Zheng H.J."/>
            <person name="Quan Z.X."/>
        </authorList>
    </citation>
    <scope>NUCLEOTIDE SEQUENCE [LARGE SCALE GENOMIC DNA]</scope>
    <source>
        <strain evidence="1">Gsoil 348</strain>
    </source>
</reference>
<proteinExistence type="predicted"/>
<protein>
    <submittedName>
        <fullName evidence="1">IPT/TIG domain protein</fullName>
    </submittedName>
</protein>
<evidence type="ECO:0000313" key="2">
    <source>
        <dbReference type="Proteomes" id="UP000027982"/>
    </source>
</evidence>
<dbReference type="InterPro" id="IPR011044">
    <property type="entry name" value="Quino_amine_DH_bsu"/>
</dbReference>
<name>A0A068NYR7_FIMGI</name>
<dbReference type="AlphaFoldDB" id="A0A068NYR7"/>
<dbReference type="STRING" id="661478.OP10G_3926"/>
<dbReference type="InterPro" id="IPR051200">
    <property type="entry name" value="Host-pathogen_enzymatic-act"/>
</dbReference>
<accession>A0A068NYR7</accession>
<dbReference type="eggNOG" id="COG3391">
    <property type="taxonomic scope" value="Bacteria"/>
</dbReference>
<gene>
    <name evidence="1" type="ORF">OP10G_3926</name>
</gene>
<organism evidence="1 2">
    <name type="scientific">Fimbriimonas ginsengisoli Gsoil 348</name>
    <dbReference type="NCBI Taxonomy" id="661478"/>
    <lineage>
        <taxon>Bacteria</taxon>
        <taxon>Bacillati</taxon>
        <taxon>Armatimonadota</taxon>
        <taxon>Fimbriimonadia</taxon>
        <taxon>Fimbriimonadales</taxon>
        <taxon>Fimbriimonadaceae</taxon>
        <taxon>Fimbriimonas</taxon>
    </lineage>
</organism>
<dbReference type="Gene3D" id="2.130.10.10">
    <property type="entry name" value="YVTN repeat-like/Quinoprotein amine dehydrogenase"/>
    <property type="match status" value="1"/>
</dbReference>